<sequence>MSWNERLYLPVLSKASMIKTKSRLVRLMCVVLSCSCLTSCFQIIEDISVREDGSGTVTLTANLSQSRTKLASIMLLDSVNGYKVPSQADIRREMSALADRLAAIPGITNVTHQVNFDTYIAVMKFSFSNVSDLNDVMNMAFKEMKMPMDSQSSYAYDRRHGTFRRAYTHLPQAKAEYNRLKPADQAIFKDALYTSIYRFERPVSQQSNGTAKLAASKKAVMLQTRIMDLINGNQSLSNRIQLAQ</sequence>
<dbReference type="Proteomes" id="UP000190541">
    <property type="component" value="Unassembled WGS sequence"/>
</dbReference>
<proteinExistence type="predicted"/>
<name>A0A1T5BTQ8_9SPHI</name>
<dbReference type="STRING" id="623280.SAMN05660226_01752"/>
<accession>A0A1T5BTQ8</accession>
<protein>
    <submittedName>
        <fullName evidence="1">Uncharacterized protein</fullName>
    </submittedName>
</protein>
<evidence type="ECO:0000313" key="1">
    <source>
        <dbReference type="EMBL" id="SKB50688.1"/>
    </source>
</evidence>
<reference evidence="1 2" key="1">
    <citation type="submission" date="2017-02" db="EMBL/GenBank/DDBJ databases">
        <authorList>
            <person name="Peterson S.W."/>
        </authorList>
    </citation>
    <scope>NUCLEOTIDE SEQUENCE [LARGE SCALE GENOMIC DNA]</scope>
    <source>
        <strain evidence="1 2">DSM 22899</strain>
    </source>
</reference>
<keyword evidence="2" id="KW-1185">Reference proteome</keyword>
<dbReference type="EMBL" id="FUYS01000003">
    <property type="protein sequence ID" value="SKB50688.1"/>
    <property type="molecule type" value="Genomic_DNA"/>
</dbReference>
<gene>
    <name evidence="1" type="ORF">SAMN05660226_01752</name>
</gene>
<evidence type="ECO:0000313" key="2">
    <source>
        <dbReference type="Proteomes" id="UP000190541"/>
    </source>
</evidence>
<organism evidence="1 2">
    <name type="scientific">Parapedobacter luteus</name>
    <dbReference type="NCBI Taxonomy" id="623280"/>
    <lineage>
        <taxon>Bacteria</taxon>
        <taxon>Pseudomonadati</taxon>
        <taxon>Bacteroidota</taxon>
        <taxon>Sphingobacteriia</taxon>
        <taxon>Sphingobacteriales</taxon>
        <taxon>Sphingobacteriaceae</taxon>
        <taxon>Parapedobacter</taxon>
    </lineage>
</organism>
<dbReference type="AlphaFoldDB" id="A0A1T5BTQ8"/>